<dbReference type="FunFam" id="3.30.70.120:FF:000006">
    <property type="entry name" value="GTP cyclohydrolase 1 type 2 homolog"/>
    <property type="match status" value="1"/>
</dbReference>
<evidence type="ECO:0000313" key="8">
    <source>
        <dbReference type="Proteomes" id="UP000009309"/>
    </source>
</evidence>
<proteinExistence type="inferred from homology"/>
<feature type="binding site" evidence="6">
    <location>
        <position position="106"/>
    </location>
    <ligand>
        <name>a divalent metal cation</name>
        <dbReference type="ChEBI" id="CHEBI:60240"/>
        <label>1</label>
    </ligand>
</feature>
<evidence type="ECO:0000313" key="7">
    <source>
        <dbReference type="EMBL" id="CCH55597.1"/>
    </source>
</evidence>
<keyword evidence="8" id="KW-1185">Reference proteome</keyword>
<evidence type="ECO:0000256" key="1">
    <source>
        <dbReference type="ARBA" id="ARBA00006964"/>
    </source>
</evidence>
<dbReference type="InterPro" id="IPR015867">
    <property type="entry name" value="N-reg_PII/ATP_PRibTrfase_C"/>
</dbReference>
<reference evidence="7 8" key="1">
    <citation type="journal article" date="2012" name="J. Bacteriol.">
        <title>Genome Sequence of the Filamentous Bacterium Fibrisoma limi BUZ 3T.</title>
        <authorList>
            <person name="Filippini M."/>
            <person name="Qi W."/>
            <person name="Jaenicke S."/>
            <person name="Goesmann A."/>
            <person name="Smits T.H."/>
            <person name="Bagheri H.C."/>
        </authorList>
    </citation>
    <scope>NUCLEOTIDE SEQUENCE [LARGE SCALE GENOMIC DNA]</scope>
    <source>
        <strain evidence="8">BUZ 3T</strain>
    </source>
</reference>
<name>I2GNW9_9BACT</name>
<dbReference type="InterPro" id="IPR017221">
    <property type="entry name" value="DUF34/NIF3_bac"/>
</dbReference>
<evidence type="ECO:0000256" key="5">
    <source>
        <dbReference type="PIRNR" id="PIRNR037489"/>
    </source>
</evidence>
<dbReference type="Gene3D" id="3.40.1390.30">
    <property type="entry name" value="NIF3 (NGG1p interacting factor 3)-like"/>
    <property type="match status" value="1"/>
</dbReference>
<accession>I2GNW9</accession>
<comment type="subunit">
    <text evidence="2">Homohexamer.</text>
</comment>
<dbReference type="InterPro" id="IPR002678">
    <property type="entry name" value="DUF34/NIF3"/>
</dbReference>
<dbReference type="FunFam" id="3.40.1390.30:FF:000001">
    <property type="entry name" value="GTP cyclohydrolase 1 type 2"/>
    <property type="match status" value="1"/>
</dbReference>
<evidence type="ECO:0000256" key="4">
    <source>
        <dbReference type="ARBA" id="ARBA00022723"/>
    </source>
</evidence>
<dbReference type="PANTHER" id="PTHR13799">
    <property type="entry name" value="NGG1 INTERACTING FACTOR 3"/>
    <property type="match status" value="1"/>
</dbReference>
<dbReference type="AlphaFoldDB" id="I2GNW9"/>
<dbReference type="InterPro" id="IPR036069">
    <property type="entry name" value="DUF34/NIF3_sf"/>
</dbReference>
<dbReference type="Pfam" id="PF01784">
    <property type="entry name" value="DUF34_NIF3"/>
    <property type="match status" value="1"/>
</dbReference>
<dbReference type="NCBIfam" id="TIGR00486">
    <property type="entry name" value="YbgI_SA1388"/>
    <property type="match status" value="1"/>
</dbReference>
<dbReference type="STRING" id="1185876.BN8_04866"/>
<dbReference type="GO" id="GO:0005737">
    <property type="term" value="C:cytoplasm"/>
    <property type="evidence" value="ECO:0007669"/>
    <property type="project" value="TreeGrafter"/>
</dbReference>
<comment type="caution">
    <text evidence="7">The sequence shown here is derived from an EMBL/GenBank/DDBJ whole genome shotgun (WGS) entry which is preliminary data.</text>
</comment>
<dbReference type="Gene3D" id="3.30.70.120">
    <property type="match status" value="1"/>
</dbReference>
<dbReference type="PANTHER" id="PTHR13799:SF14">
    <property type="entry name" value="GTP CYCLOHYDROLASE 1 TYPE 2 HOMOLOG"/>
    <property type="match status" value="1"/>
</dbReference>
<dbReference type="GO" id="GO:0046872">
    <property type="term" value="F:metal ion binding"/>
    <property type="evidence" value="ECO:0007669"/>
    <property type="project" value="UniProtKB-UniRule"/>
</dbReference>
<evidence type="ECO:0000256" key="2">
    <source>
        <dbReference type="ARBA" id="ARBA00011643"/>
    </source>
</evidence>
<dbReference type="Proteomes" id="UP000009309">
    <property type="component" value="Unassembled WGS sequence"/>
</dbReference>
<feature type="binding site" evidence="6">
    <location>
        <position position="330"/>
    </location>
    <ligand>
        <name>a divalent metal cation</name>
        <dbReference type="ChEBI" id="CHEBI:60240"/>
        <label>1</label>
    </ligand>
</feature>
<keyword evidence="4 5" id="KW-0479">Metal-binding</keyword>
<evidence type="ECO:0000256" key="3">
    <source>
        <dbReference type="ARBA" id="ARBA00022112"/>
    </source>
</evidence>
<evidence type="ECO:0000256" key="6">
    <source>
        <dbReference type="PIRSR" id="PIRSR602678-1"/>
    </source>
</evidence>
<dbReference type="SUPFAM" id="SSF102705">
    <property type="entry name" value="NIF3 (NGG1p interacting factor 3)-like"/>
    <property type="match status" value="1"/>
</dbReference>
<organism evidence="7 8">
    <name type="scientific">Fibrisoma limi BUZ 3</name>
    <dbReference type="NCBI Taxonomy" id="1185876"/>
    <lineage>
        <taxon>Bacteria</taxon>
        <taxon>Pseudomonadati</taxon>
        <taxon>Bacteroidota</taxon>
        <taxon>Cytophagia</taxon>
        <taxon>Cytophagales</taxon>
        <taxon>Spirosomataceae</taxon>
        <taxon>Fibrisoma</taxon>
    </lineage>
</organism>
<protein>
    <recommendedName>
        <fullName evidence="3 5">GTP cyclohydrolase 1 type 2 homolog</fullName>
    </recommendedName>
</protein>
<dbReference type="PIRSF" id="PIRSF037489">
    <property type="entry name" value="UCP037489_NIF3_YqfO"/>
    <property type="match status" value="1"/>
</dbReference>
<dbReference type="eggNOG" id="COG0327">
    <property type="taxonomic scope" value="Bacteria"/>
</dbReference>
<comment type="similarity">
    <text evidence="1 5">Belongs to the GTP cyclohydrolase I type 2/NIF3 family.</text>
</comment>
<feature type="binding site" evidence="6">
    <location>
        <position position="68"/>
    </location>
    <ligand>
        <name>a divalent metal cation</name>
        <dbReference type="ChEBI" id="CHEBI:60240"/>
        <label>1</label>
    </ligand>
</feature>
<dbReference type="EMBL" id="CAIT01000009">
    <property type="protein sequence ID" value="CCH55597.1"/>
    <property type="molecule type" value="Genomic_DNA"/>
</dbReference>
<gene>
    <name evidence="7" type="ORF">BN8_04866</name>
</gene>
<sequence>MTMVQVRSLARYLEAFAPLAYQESYDNAGLIVGDPDMEITGVLVALDATETVIDEAIAKGCNVVVAHHPIIFKGLKKLNGKNYVERTVIKAIRNDVAIYAAHTNLDNVAGGVNFKIAEKLGLQHVRILAPKTQVLSKLVVFVPDSDLEAVLTAIYDAGAGRIGTYEHCSFRVGGTGTFRPLDGANPTVGEIGLDETVDEHRLEVILPAYLENSVVAAIQKAHSYEVPAYDVYPLNNANQEVGSGAVGELSEAMNLPDWLAYLKQQMHLNVIRYTPWRGTPIRRIAVCGGVGSFLLNDAVRAGADVFVTADYKYHEFFDADGRIVICDIGHYESEVFTKELIIQQLSKHFRTFAVILSDTVTNPVQYFT</sequence>
<feature type="binding site" evidence="6">
    <location>
        <position position="334"/>
    </location>
    <ligand>
        <name>a divalent metal cation</name>
        <dbReference type="ChEBI" id="CHEBI:60240"/>
        <label>1</label>
    </ligand>
</feature>
<feature type="binding site" evidence="6">
    <location>
        <position position="67"/>
    </location>
    <ligand>
        <name>a divalent metal cation</name>
        <dbReference type="ChEBI" id="CHEBI:60240"/>
        <label>1</label>
    </ligand>
</feature>